<dbReference type="RefSeq" id="XP_049140624.1">
    <property type="nucleotide sequence ID" value="XM_049283481.1"/>
</dbReference>
<name>A0A9Q8SKT3_9PEZI</name>
<evidence type="ECO:0000313" key="2">
    <source>
        <dbReference type="EMBL" id="UQC78990.1"/>
    </source>
</evidence>
<organism evidence="2 3">
    <name type="scientific">Colletotrichum lupini</name>
    <dbReference type="NCBI Taxonomy" id="145971"/>
    <lineage>
        <taxon>Eukaryota</taxon>
        <taxon>Fungi</taxon>
        <taxon>Dikarya</taxon>
        <taxon>Ascomycota</taxon>
        <taxon>Pezizomycotina</taxon>
        <taxon>Sordariomycetes</taxon>
        <taxon>Hypocreomycetidae</taxon>
        <taxon>Glomerellales</taxon>
        <taxon>Glomerellaceae</taxon>
        <taxon>Colletotrichum</taxon>
        <taxon>Colletotrichum acutatum species complex</taxon>
    </lineage>
</organism>
<feature type="compositionally biased region" description="Low complexity" evidence="1">
    <location>
        <begin position="393"/>
        <end position="402"/>
    </location>
</feature>
<gene>
    <name evidence="2" type="ORF">CLUP02_04469</name>
</gene>
<feature type="region of interest" description="Disordered" evidence="1">
    <location>
        <begin position="490"/>
        <end position="512"/>
    </location>
</feature>
<dbReference type="EMBL" id="CP019474">
    <property type="protein sequence ID" value="UQC78990.1"/>
    <property type="molecule type" value="Genomic_DNA"/>
</dbReference>
<evidence type="ECO:0000256" key="1">
    <source>
        <dbReference type="SAM" id="MobiDB-lite"/>
    </source>
</evidence>
<protein>
    <submittedName>
        <fullName evidence="2">Uncharacterized protein</fullName>
    </submittedName>
</protein>
<feature type="region of interest" description="Disordered" evidence="1">
    <location>
        <begin position="388"/>
        <end position="432"/>
    </location>
</feature>
<proteinExistence type="predicted"/>
<reference evidence="2" key="1">
    <citation type="journal article" date="2021" name="Mol. Plant Microbe Interact.">
        <title>Complete Genome Sequence of the Plant-Pathogenic Fungus Colletotrichum lupini.</title>
        <authorList>
            <person name="Baroncelli R."/>
            <person name="Pensec F."/>
            <person name="Da Lio D."/>
            <person name="Boufleur T."/>
            <person name="Vicente I."/>
            <person name="Sarrocco S."/>
            <person name="Picot A."/>
            <person name="Baraldi E."/>
            <person name="Sukno S."/>
            <person name="Thon M."/>
            <person name="Le Floch G."/>
        </authorList>
    </citation>
    <scope>NUCLEOTIDE SEQUENCE</scope>
    <source>
        <strain evidence="2">IMI 504893</strain>
    </source>
</reference>
<keyword evidence="3" id="KW-1185">Reference proteome</keyword>
<sequence>MIDGCYRPVPLRPSPLRYRGFLGAGGRTLRFPVESDQISDDRPGPGHPPSHPTLPVMSIISTPSHPWHAYPYSVLRTDMRMLSQSMPRRRAVRGAGSGQRLKHEVAGGEQGQAGKVRSDYAAALVSWFLVCSGGGGGGGGGGTRLLGQGLYLHKQTIFDRTVRIPGGEKRTDWVKGERNGPGAGAGTGFLVHLALSITTRSSSSFSRDSRLDSFDSEWPEVSIPVSVIRVYILAQCAGVESNRSVLVSFQYRPTNRKELGRRECLNLASRRLAEHGDASSRLKFAGGWKTEAVDDQSVCGSSRTLVSRVVGPALPHTCLLEVVLAFSSTLILPQTIEPPFGLDRSQLASPCLESRLHQAAGMRECRFHRHRAGDGDYGALLSLSAKSEVQGTSDRPQSAQPRPSSPGPCRKERSEDAGTDRRRQAAGEQWQARQALRQARKAWVHVLEAMALPYLYKYVPALALSLPSCLPGTGTEVLARAHCLRHPEQAIEGTGQSRNRRNKPQPFPPVPDLGIIPPVQGSFHYRSVHDARLEHTRMGNPTLRRKRSGEKSAPTIVVASFARSFSLDWALQGEDAKHPTPRRVAHDGCTISRVASTPFLSDSAHDPYRRIAKAAHYITFKRLALSRPPRLIRDVLPISSILMARVSVASHCQHAFFAPYALSLQLHRQPGSQKTLSVAVVEGWTWPRLEQANGDTRQNQWWNQHSRHWTKMGDGNMDVKDKEGTSKRRLWLSPQVCSGTILNKAEPMTNIKHSCEKLRFLWLCYCFGGRSTITGMHWEAEAGQGQDRQKSQILTARLCVVCAVSLEALRRRRPALSLMTDESREFWTRAGDSNDTDAGISFYRWWPLARATLPAPGMDGIDIVDADADGSKTLAPTLHTGGNGVKNFLSSKCLIPAKKRLGEG</sequence>
<accession>A0A9Q8SKT3</accession>
<dbReference type="KEGG" id="clup:CLUP02_04469"/>
<evidence type="ECO:0000313" key="3">
    <source>
        <dbReference type="Proteomes" id="UP000830671"/>
    </source>
</evidence>
<dbReference type="Proteomes" id="UP000830671">
    <property type="component" value="Chromosome 2"/>
</dbReference>
<dbReference type="AlphaFoldDB" id="A0A9Q8SKT3"/>
<dbReference type="GeneID" id="73338491"/>
<feature type="compositionally biased region" description="Basic and acidic residues" evidence="1">
    <location>
        <begin position="409"/>
        <end position="425"/>
    </location>
</feature>